<keyword evidence="5" id="KW-1185">Reference proteome</keyword>
<keyword evidence="1" id="KW-0479">Metal-binding</keyword>
<dbReference type="GO" id="GO:0046872">
    <property type="term" value="F:metal ion binding"/>
    <property type="evidence" value="ECO:0007669"/>
    <property type="project" value="UniProtKB-KW"/>
</dbReference>
<evidence type="ECO:0000256" key="2">
    <source>
        <dbReference type="ARBA" id="ARBA00023239"/>
    </source>
</evidence>
<evidence type="ECO:0000259" key="3">
    <source>
        <dbReference type="SMART" id="SM01007"/>
    </source>
</evidence>
<evidence type="ECO:0000313" key="4">
    <source>
        <dbReference type="EMBL" id="TDV35411.1"/>
    </source>
</evidence>
<evidence type="ECO:0000313" key="5">
    <source>
        <dbReference type="Proteomes" id="UP000294927"/>
    </source>
</evidence>
<dbReference type="EMBL" id="SOCP01000035">
    <property type="protein sequence ID" value="TDV35411.1"/>
    <property type="molecule type" value="Genomic_DNA"/>
</dbReference>
<dbReference type="InterPro" id="IPR050197">
    <property type="entry name" value="Aldolase_class_II_sugar_metab"/>
</dbReference>
<accession>A0A4R7UR02</accession>
<dbReference type="GO" id="GO:0005829">
    <property type="term" value="C:cytosol"/>
    <property type="evidence" value="ECO:0007669"/>
    <property type="project" value="TreeGrafter"/>
</dbReference>
<proteinExistence type="predicted"/>
<dbReference type="Pfam" id="PF00596">
    <property type="entry name" value="Aldolase_II"/>
    <property type="match status" value="1"/>
</dbReference>
<comment type="caution">
    <text evidence="4">The sequence shown here is derived from an EMBL/GenBank/DDBJ whole genome shotgun (WGS) entry which is preliminary data.</text>
</comment>
<reference evidence="4 5" key="1">
    <citation type="submission" date="2019-03" db="EMBL/GenBank/DDBJ databases">
        <title>Genomic Encyclopedia of Archaeal and Bacterial Type Strains, Phase II (KMG-II): from individual species to whole genera.</title>
        <authorList>
            <person name="Goeker M."/>
        </authorList>
    </citation>
    <scope>NUCLEOTIDE SEQUENCE [LARGE SCALE GENOMIC DNA]</scope>
    <source>
        <strain evidence="4 5">DSM 45499</strain>
    </source>
</reference>
<dbReference type="AlphaFoldDB" id="A0A4R7UR02"/>
<dbReference type="Gene3D" id="3.40.225.10">
    <property type="entry name" value="Class II aldolase/adducin N-terminal domain"/>
    <property type="match status" value="1"/>
</dbReference>
<dbReference type="GO" id="GO:0016832">
    <property type="term" value="F:aldehyde-lyase activity"/>
    <property type="evidence" value="ECO:0007669"/>
    <property type="project" value="TreeGrafter"/>
</dbReference>
<dbReference type="PANTHER" id="PTHR22789:SF0">
    <property type="entry name" value="3-OXO-TETRONATE 4-PHOSPHATE DECARBOXYLASE-RELATED"/>
    <property type="match status" value="1"/>
</dbReference>
<dbReference type="GO" id="GO:0019323">
    <property type="term" value="P:pentose catabolic process"/>
    <property type="evidence" value="ECO:0007669"/>
    <property type="project" value="TreeGrafter"/>
</dbReference>
<feature type="domain" description="Class II aldolase/adducin N-terminal" evidence="3">
    <location>
        <begin position="1"/>
        <end position="159"/>
    </location>
</feature>
<organism evidence="4 5">
    <name type="scientific">Actinophytocola oryzae</name>
    <dbReference type="NCBI Taxonomy" id="502181"/>
    <lineage>
        <taxon>Bacteria</taxon>
        <taxon>Bacillati</taxon>
        <taxon>Actinomycetota</taxon>
        <taxon>Actinomycetes</taxon>
        <taxon>Pseudonocardiales</taxon>
        <taxon>Pseudonocardiaceae</taxon>
    </lineage>
</organism>
<dbReference type="InterPro" id="IPR036409">
    <property type="entry name" value="Aldolase_II/adducin_N_sf"/>
</dbReference>
<dbReference type="Proteomes" id="UP000294927">
    <property type="component" value="Unassembled WGS sequence"/>
</dbReference>
<sequence length="200" mass="20695">MVGTAGNISVRRGDLVALTATGVTLADATVADVTVVDLAGEVVAGGLRPTSEAELHLGVHRRFGDGAIVHTHAPASTAFACVFDELPVIHYQLLEVGGAVPVVPFIPFGTPELAAAVVAAMADRQAVLLANHGAVTRGATLAEAMERTFVVEWACTLYEKASVLGTPKVLGDGQQRAVRDVMAALRYGRPQPHGDGPASR</sequence>
<dbReference type="PANTHER" id="PTHR22789">
    <property type="entry name" value="FUCULOSE PHOSPHATE ALDOLASE"/>
    <property type="match status" value="1"/>
</dbReference>
<evidence type="ECO:0000256" key="1">
    <source>
        <dbReference type="ARBA" id="ARBA00022723"/>
    </source>
</evidence>
<dbReference type="InterPro" id="IPR001303">
    <property type="entry name" value="Aldolase_II/adducin_N"/>
</dbReference>
<gene>
    <name evidence="4" type="ORF">CLV71_13537</name>
</gene>
<dbReference type="SUPFAM" id="SSF53639">
    <property type="entry name" value="AraD/HMP-PK domain-like"/>
    <property type="match status" value="1"/>
</dbReference>
<dbReference type="SMART" id="SM01007">
    <property type="entry name" value="Aldolase_II"/>
    <property type="match status" value="1"/>
</dbReference>
<name>A0A4R7UR02_9PSEU</name>
<protein>
    <submittedName>
        <fullName evidence="4">L-fuculose-phosphate aldolase</fullName>
    </submittedName>
</protein>
<keyword evidence="2" id="KW-0456">Lyase</keyword>